<dbReference type="GO" id="GO:0000028">
    <property type="term" value="P:ribosomal small subunit assembly"/>
    <property type="evidence" value="ECO:0007669"/>
    <property type="project" value="TreeGrafter"/>
</dbReference>
<name>A0A6J6N335_9ZZZZ</name>
<dbReference type="SUPFAM" id="SSF74942">
    <property type="entry name" value="YhbC-like, C-terminal domain"/>
    <property type="match status" value="1"/>
</dbReference>
<dbReference type="InterPro" id="IPR035956">
    <property type="entry name" value="RimP_N_sf"/>
</dbReference>
<dbReference type="NCBIfam" id="NF000930">
    <property type="entry name" value="PRK00092.2-2"/>
    <property type="match status" value="1"/>
</dbReference>
<reference evidence="5" key="1">
    <citation type="submission" date="2020-05" db="EMBL/GenBank/DDBJ databases">
        <authorList>
            <person name="Chiriac C."/>
            <person name="Salcher M."/>
            <person name="Ghai R."/>
            <person name="Kavagutti S V."/>
        </authorList>
    </citation>
    <scope>NUCLEOTIDE SEQUENCE</scope>
</reference>
<dbReference type="InterPro" id="IPR036847">
    <property type="entry name" value="RimP_C_sf"/>
</dbReference>
<dbReference type="Pfam" id="PF17384">
    <property type="entry name" value="DUF150_C"/>
    <property type="match status" value="1"/>
</dbReference>
<accession>A0A6J6N335</accession>
<dbReference type="Gene3D" id="3.30.300.70">
    <property type="entry name" value="RimP-like superfamily, N-terminal"/>
    <property type="match status" value="1"/>
</dbReference>
<evidence type="ECO:0000259" key="4">
    <source>
        <dbReference type="Pfam" id="PF17384"/>
    </source>
</evidence>
<dbReference type="PANTHER" id="PTHR33867:SF1">
    <property type="entry name" value="RIBOSOME MATURATION FACTOR RIMP"/>
    <property type="match status" value="1"/>
</dbReference>
<gene>
    <name evidence="5" type="ORF">UFOPK2342_01154</name>
</gene>
<dbReference type="InterPro" id="IPR028989">
    <property type="entry name" value="RimP_N"/>
</dbReference>
<proteinExistence type="inferred from homology"/>
<sequence>MRDLIAALLTAPLENLGFVCEEIAVTPAGKRRIVRVLVDKEGGLNLDDVAEASRLVSEILDEHDAKLGSTPYTLEVSSPGVDRPLTLERHWVRNISRLVKVVFREGAPVIGRIMSVQGGMATLDVSGELQEIAISDVAKARVEVEFNREEK</sequence>
<evidence type="ECO:0000313" key="5">
    <source>
        <dbReference type="EMBL" id="CAB4681041.1"/>
    </source>
</evidence>
<dbReference type="PANTHER" id="PTHR33867">
    <property type="entry name" value="RIBOSOME MATURATION FACTOR RIMP"/>
    <property type="match status" value="1"/>
</dbReference>
<dbReference type="InterPro" id="IPR028998">
    <property type="entry name" value="RimP_C"/>
</dbReference>
<dbReference type="CDD" id="cd01734">
    <property type="entry name" value="YlxS_C"/>
    <property type="match status" value="1"/>
</dbReference>
<keyword evidence="2" id="KW-0690">Ribosome biogenesis</keyword>
<organism evidence="5">
    <name type="scientific">freshwater metagenome</name>
    <dbReference type="NCBI Taxonomy" id="449393"/>
    <lineage>
        <taxon>unclassified sequences</taxon>
        <taxon>metagenomes</taxon>
        <taxon>ecological metagenomes</taxon>
    </lineage>
</organism>
<dbReference type="AlphaFoldDB" id="A0A6J6N335"/>
<dbReference type="SUPFAM" id="SSF75420">
    <property type="entry name" value="YhbC-like, N-terminal domain"/>
    <property type="match status" value="1"/>
</dbReference>
<dbReference type="Pfam" id="PF02576">
    <property type="entry name" value="RimP_N"/>
    <property type="match status" value="1"/>
</dbReference>
<evidence type="ECO:0000256" key="2">
    <source>
        <dbReference type="ARBA" id="ARBA00022517"/>
    </source>
</evidence>
<protein>
    <submittedName>
        <fullName evidence="5">Unannotated protein</fullName>
    </submittedName>
</protein>
<dbReference type="GO" id="GO:0005829">
    <property type="term" value="C:cytosol"/>
    <property type="evidence" value="ECO:0007669"/>
    <property type="project" value="TreeGrafter"/>
</dbReference>
<dbReference type="HAMAP" id="MF_01077">
    <property type="entry name" value="RimP"/>
    <property type="match status" value="1"/>
</dbReference>
<feature type="domain" description="Ribosome maturation factor RimP C-terminal" evidence="4">
    <location>
        <begin position="85"/>
        <end position="146"/>
    </location>
</feature>
<dbReference type="InterPro" id="IPR003728">
    <property type="entry name" value="Ribosome_maturation_RimP"/>
</dbReference>
<dbReference type="GO" id="GO:0006412">
    <property type="term" value="P:translation"/>
    <property type="evidence" value="ECO:0007669"/>
    <property type="project" value="TreeGrafter"/>
</dbReference>
<feature type="domain" description="Ribosome maturation factor RimP N-terminal" evidence="3">
    <location>
        <begin position="10"/>
        <end position="82"/>
    </location>
</feature>
<keyword evidence="1" id="KW-0963">Cytoplasm</keyword>
<dbReference type="EMBL" id="CAEZXB010000023">
    <property type="protein sequence ID" value="CAB4681041.1"/>
    <property type="molecule type" value="Genomic_DNA"/>
</dbReference>
<evidence type="ECO:0000256" key="1">
    <source>
        <dbReference type="ARBA" id="ARBA00022490"/>
    </source>
</evidence>
<evidence type="ECO:0000259" key="3">
    <source>
        <dbReference type="Pfam" id="PF02576"/>
    </source>
</evidence>